<keyword evidence="3 6" id="KW-1133">Transmembrane helix</keyword>
<evidence type="ECO:0000313" key="8">
    <source>
        <dbReference type="Proteomes" id="UP001328107"/>
    </source>
</evidence>
<sequence length="393" mass="44325">ARARPRVDIYFHFQFFCFKFLDMWPGGDRITQLIKSIVRPTFGKNCSIEDNPQSSEFLSHLEAWHIVFISIAGLLTLAVILLSLVHLLCVYFYVSIEQRRNKLYFLLSLFPVSCLTCLVGLCLPRAAVVLTSIGVLYYLLCLFVIVSLCRHLYGGRNALVGRLNHTHIDFRSPPFCCLLPIGWLPTAQVSERNIRWIEWAVMQAPIVRACIVAADTVAIAELREDSAAFLKWTDTGAVVSLLLAIFGVHSLARLTAEPLRPYCFMTVFRIVDLSLLFFTAQQPMIFENVLLRFDLIPCGPLLSAESNAKFVCSFVLVVQMFFLSLLSSYLLAPHRCALFDNFPARKSLSQTTDETDLTVEAEDGWMDRESRDDGSRLPSVHHSLLIDTSTSSA</sequence>
<keyword evidence="8" id="KW-1185">Reference proteome</keyword>
<evidence type="ECO:0000256" key="1">
    <source>
        <dbReference type="ARBA" id="ARBA00004141"/>
    </source>
</evidence>
<dbReference type="Pfam" id="PF03619">
    <property type="entry name" value="Solute_trans_a"/>
    <property type="match status" value="1"/>
</dbReference>
<feature type="non-terminal residue" evidence="7">
    <location>
        <position position="1"/>
    </location>
</feature>
<dbReference type="AlphaFoldDB" id="A0AAN4ZC43"/>
<keyword evidence="2 6" id="KW-0812">Transmembrane</keyword>
<gene>
    <name evidence="7" type="ORF">PMAYCL1PPCAC_07064</name>
</gene>
<feature type="region of interest" description="Disordered" evidence="5">
    <location>
        <begin position="359"/>
        <end position="378"/>
    </location>
</feature>
<evidence type="ECO:0000256" key="4">
    <source>
        <dbReference type="ARBA" id="ARBA00023136"/>
    </source>
</evidence>
<dbReference type="GO" id="GO:0016020">
    <property type="term" value="C:membrane"/>
    <property type="evidence" value="ECO:0007669"/>
    <property type="project" value="UniProtKB-SubCell"/>
</dbReference>
<keyword evidence="4 6" id="KW-0472">Membrane</keyword>
<proteinExistence type="predicted"/>
<evidence type="ECO:0000256" key="5">
    <source>
        <dbReference type="SAM" id="MobiDB-lite"/>
    </source>
</evidence>
<evidence type="ECO:0000256" key="6">
    <source>
        <dbReference type="SAM" id="Phobius"/>
    </source>
</evidence>
<evidence type="ECO:0000313" key="7">
    <source>
        <dbReference type="EMBL" id="GMR36869.1"/>
    </source>
</evidence>
<name>A0AAN4ZC43_9BILA</name>
<feature type="compositionally biased region" description="Basic and acidic residues" evidence="5">
    <location>
        <begin position="365"/>
        <end position="375"/>
    </location>
</feature>
<protein>
    <submittedName>
        <fullName evidence="7">Uncharacterized protein</fullName>
    </submittedName>
</protein>
<feature type="transmembrane region" description="Helical" evidence="6">
    <location>
        <begin position="103"/>
        <end position="121"/>
    </location>
</feature>
<evidence type="ECO:0000256" key="2">
    <source>
        <dbReference type="ARBA" id="ARBA00022692"/>
    </source>
</evidence>
<organism evidence="7 8">
    <name type="scientific">Pristionchus mayeri</name>
    <dbReference type="NCBI Taxonomy" id="1317129"/>
    <lineage>
        <taxon>Eukaryota</taxon>
        <taxon>Metazoa</taxon>
        <taxon>Ecdysozoa</taxon>
        <taxon>Nematoda</taxon>
        <taxon>Chromadorea</taxon>
        <taxon>Rhabditida</taxon>
        <taxon>Rhabditina</taxon>
        <taxon>Diplogasteromorpha</taxon>
        <taxon>Diplogasteroidea</taxon>
        <taxon>Neodiplogasteridae</taxon>
        <taxon>Pristionchus</taxon>
    </lineage>
</organism>
<accession>A0AAN4ZC43</accession>
<comment type="subcellular location">
    <subcellularLocation>
        <location evidence="1">Membrane</location>
        <topology evidence="1">Multi-pass membrane protein</topology>
    </subcellularLocation>
</comment>
<feature type="transmembrane region" description="Helical" evidence="6">
    <location>
        <begin position="127"/>
        <end position="149"/>
    </location>
</feature>
<reference evidence="8" key="1">
    <citation type="submission" date="2022-10" db="EMBL/GenBank/DDBJ databases">
        <title>Genome assembly of Pristionchus species.</title>
        <authorList>
            <person name="Yoshida K."/>
            <person name="Sommer R.J."/>
        </authorList>
    </citation>
    <scope>NUCLEOTIDE SEQUENCE [LARGE SCALE GENOMIC DNA]</scope>
    <source>
        <strain evidence="8">RS5460</strain>
    </source>
</reference>
<evidence type="ECO:0000256" key="3">
    <source>
        <dbReference type="ARBA" id="ARBA00022989"/>
    </source>
</evidence>
<feature type="transmembrane region" description="Helical" evidence="6">
    <location>
        <begin position="63"/>
        <end position="94"/>
    </location>
</feature>
<feature type="transmembrane region" description="Helical" evidence="6">
    <location>
        <begin position="310"/>
        <end position="332"/>
    </location>
</feature>
<dbReference type="Proteomes" id="UP001328107">
    <property type="component" value="Unassembled WGS sequence"/>
</dbReference>
<dbReference type="InterPro" id="IPR005178">
    <property type="entry name" value="Ostalpha/TMEM184C"/>
</dbReference>
<dbReference type="PANTHER" id="PTHR23423">
    <property type="entry name" value="ORGANIC SOLUTE TRANSPORTER-RELATED"/>
    <property type="match status" value="1"/>
</dbReference>
<comment type="caution">
    <text evidence="7">The sequence shown here is derived from an EMBL/GenBank/DDBJ whole genome shotgun (WGS) entry which is preliminary data.</text>
</comment>
<dbReference type="EMBL" id="BTRK01000002">
    <property type="protein sequence ID" value="GMR36869.1"/>
    <property type="molecule type" value="Genomic_DNA"/>
</dbReference>
<dbReference type="SMART" id="SM01417">
    <property type="entry name" value="Solute_trans_a"/>
    <property type="match status" value="1"/>
</dbReference>